<feature type="region of interest" description="Disordered" evidence="1">
    <location>
        <begin position="1"/>
        <end position="66"/>
    </location>
</feature>
<sequence>MDTPTFTESSGKLPVPLTSDATEDDQGDESPLPESPTWGPDDTPPQEDIKTLSLTPKSPSSHDSSKVEEAMTLYYKLKGEYDNKYTNAKKKLTASSRGLSVGEIKKKLKNLRIGCINCKQSGGTIFTDTINGRSLLTAKCGHTEAPCALDIQIRPGKWMLLPTAAEMTQDSLNEIKADIIDLKLDLLFGLRTEEQITDQFTTDKTTYKEQTKQLTLLTGIIESENEIRVDGHEDDAPRKIPIKQYIDIKNAQLQQLITSFKDLIAEYMADIDDIEQSSQILKQALNLYVEQIFPLMTNMRESKYAVTMMEQEETGFFIMKQVKTLLKKLDFEYQSGQIISDKK</sequence>
<evidence type="ECO:0000256" key="1">
    <source>
        <dbReference type="SAM" id="MobiDB-lite"/>
    </source>
</evidence>
<proteinExistence type="predicted"/>
<protein>
    <submittedName>
        <fullName evidence="2">Uncharacterized protein</fullName>
    </submittedName>
</protein>
<organism evidence="2">
    <name type="scientific">viral metagenome</name>
    <dbReference type="NCBI Taxonomy" id="1070528"/>
    <lineage>
        <taxon>unclassified sequences</taxon>
        <taxon>metagenomes</taxon>
        <taxon>organismal metagenomes</taxon>
    </lineage>
</organism>
<reference evidence="2" key="1">
    <citation type="journal article" date="2020" name="Nature">
        <title>Giant virus diversity and host interactions through global metagenomics.</title>
        <authorList>
            <person name="Schulz F."/>
            <person name="Roux S."/>
            <person name="Paez-Espino D."/>
            <person name="Jungbluth S."/>
            <person name="Walsh D.A."/>
            <person name="Denef V.J."/>
            <person name="McMahon K.D."/>
            <person name="Konstantinidis K.T."/>
            <person name="Eloe-Fadrosh E.A."/>
            <person name="Kyrpides N.C."/>
            <person name="Woyke T."/>
        </authorList>
    </citation>
    <scope>NUCLEOTIDE SEQUENCE</scope>
    <source>
        <strain evidence="2">GVMAG-M-3300009149-34</strain>
    </source>
</reference>
<dbReference type="AlphaFoldDB" id="A0A6C0EP50"/>
<feature type="compositionally biased region" description="Polar residues" evidence="1">
    <location>
        <begin position="52"/>
        <end position="62"/>
    </location>
</feature>
<evidence type="ECO:0000313" key="2">
    <source>
        <dbReference type="EMBL" id="QHT30441.1"/>
    </source>
</evidence>
<dbReference type="EMBL" id="MN738900">
    <property type="protein sequence ID" value="QHT30441.1"/>
    <property type="molecule type" value="Genomic_DNA"/>
</dbReference>
<name>A0A6C0EP50_9ZZZZ</name>
<feature type="compositionally biased region" description="Polar residues" evidence="1">
    <location>
        <begin position="1"/>
        <end position="10"/>
    </location>
</feature>
<accession>A0A6C0EP50</accession>